<evidence type="ECO:0000313" key="8">
    <source>
        <dbReference type="Proteomes" id="UP001060368"/>
    </source>
</evidence>
<dbReference type="GO" id="GO:0010181">
    <property type="term" value="F:FMN binding"/>
    <property type="evidence" value="ECO:0007669"/>
    <property type="project" value="InterPro"/>
</dbReference>
<dbReference type="FunFam" id="3.40.50.11540:FF:000001">
    <property type="entry name" value="NADH dehydrogenase [ubiquinone] flavoprotein 1, mitochondrial"/>
    <property type="match status" value="1"/>
</dbReference>
<dbReference type="InterPro" id="IPR037225">
    <property type="entry name" value="Nuo51_FMN-bd_sf"/>
</dbReference>
<keyword evidence="3" id="KW-0479">Metal-binding</keyword>
<sequence>MKTELPVGIINRENSGLKKLKPDIPRITVGLATCGAAVGGTAIYERLRESIQKRNPDLSLVPTGCIGYCREEPIVTVAHPGKPLVLLNRVSVKDCDDILNAVLSGTVPHDKALCRIEEWDHLMGHNITYGRGFDEIPLYDEIPFFGQQKKVILRDAGIINPEDIDEFLAVGGYSAAYNALRNMEPDTVLEEVEKSGLRGRGGAGFPAGLKWRITKEKKSDKKYIICNADEGDPGAYMNRNEMESDPHMLIEGMILGAYAIGTDEGLIYIRAEYPLAIRRLKHAIAEARELGILGENIFGTDFSFDIQIATGAGAFVCGESTALVASIEGRTGRPHPRPPRLTDSGLWGKPTDLNNVETWCNVPVIIKNGSEWYRNIGAEKNSGTKVFSLVGDVEKVGLVEVPLGTTLKRIVFDIGNGGADGKAVKAVQTGGPSGGCIPLRLFDTTVDFESLNAIGSIMGSGGIVVMDEDTNMVDIARYFISFATGESCGKCIPCREGLKHTLILLNRILAGKGTAEDLDTLKSLSETIAATSLCGLGQTAPNPVLTTLEYFRGEYDSLVKL</sequence>
<dbReference type="KEGG" id="mend:L6E24_05885"/>
<dbReference type="SUPFAM" id="SSF142984">
    <property type="entry name" value="Nqo1 middle domain-like"/>
    <property type="match status" value="1"/>
</dbReference>
<evidence type="ECO:0000256" key="3">
    <source>
        <dbReference type="ARBA" id="ARBA00022723"/>
    </source>
</evidence>
<dbReference type="AlphaFoldDB" id="A0A9E7TMT2"/>
<gene>
    <name evidence="7" type="ORF">L6E24_05885</name>
</gene>
<dbReference type="GO" id="GO:0008137">
    <property type="term" value="F:NADH dehydrogenase (ubiquinone) activity"/>
    <property type="evidence" value="ECO:0007669"/>
    <property type="project" value="InterPro"/>
</dbReference>
<dbReference type="Pfam" id="PF10589">
    <property type="entry name" value="NADH_4Fe-4S"/>
    <property type="match status" value="1"/>
</dbReference>
<proteinExistence type="inferred from homology"/>
<feature type="domain" description="NADH-ubiquinone oxidoreductase 51kDa subunit iron-sulphur binding" evidence="6">
    <location>
        <begin position="473"/>
        <end position="518"/>
    </location>
</feature>
<dbReference type="InterPro" id="IPR001949">
    <property type="entry name" value="NADH-UbQ_OxRdtase_51kDa_CS"/>
</dbReference>
<keyword evidence="8" id="KW-1185">Reference proteome</keyword>
<evidence type="ECO:0000256" key="1">
    <source>
        <dbReference type="ARBA" id="ARBA00007523"/>
    </source>
</evidence>
<dbReference type="SUPFAM" id="SSF52833">
    <property type="entry name" value="Thioredoxin-like"/>
    <property type="match status" value="1"/>
</dbReference>
<dbReference type="Gene3D" id="3.40.50.11540">
    <property type="entry name" value="NADH-ubiquinone oxidoreductase 51kDa subunit"/>
    <property type="match status" value="1"/>
</dbReference>
<protein>
    <submittedName>
        <fullName evidence="7">NADH-quinone oxidoreductase subunit J/K</fullName>
    </submittedName>
</protein>
<dbReference type="SMART" id="SM00928">
    <property type="entry name" value="NADH_4Fe-4S"/>
    <property type="match status" value="1"/>
</dbReference>
<dbReference type="Gene3D" id="3.10.20.600">
    <property type="match status" value="1"/>
</dbReference>
<dbReference type="CDD" id="cd02980">
    <property type="entry name" value="TRX_Fd_family"/>
    <property type="match status" value="1"/>
</dbReference>
<dbReference type="FunFam" id="1.20.1440.230:FF:000001">
    <property type="entry name" value="Mitochondrial NADH dehydrogenase flavoprotein 1"/>
    <property type="match status" value="1"/>
</dbReference>
<dbReference type="Gene3D" id="3.40.30.10">
    <property type="entry name" value="Glutaredoxin"/>
    <property type="match status" value="1"/>
</dbReference>
<dbReference type="PANTHER" id="PTHR43578">
    <property type="entry name" value="NADH-QUINONE OXIDOREDUCTASE SUBUNIT F"/>
    <property type="match status" value="1"/>
</dbReference>
<dbReference type="Proteomes" id="UP001060368">
    <property type="component" value="Chromosome"/>
</dbReference>
<dbReference type="SUPFAM" id="SSF142019">
    <property type="entry name" value="Nqo1 FMN-binding domain-like"/>
    <property type="match status" value="1"/>
</dbReference>
<evidence type="ECO:0000256" key="2">
    <source>
        <dbReference type="ARBA" id="ARBA00022485"/>
    </source>
</evidence>
<dbReference type="SUPFAM" id="SSF140490">
    <property type="entry name" value="Nqo1C-terminal domain-like"/>
    <property type="match status" value="1"/>
</dbReference>
<dbReference type="RefSeq" id="WP_257743783.1">
    <property type="nucleotide sequence ID" value="NZ_CP096115.1"/>
</dbReference>
<dbReference type="InterPro" id="IPR036249">
    <property type="entry name" value="Thioredoxin-like_sf"/>
</dbReference>
<dbReference type="PANTHER" id="PTHR43578:SF3">
    <property type="entry name" value="NADH-QUINONE OXIDOREDUCTASE SUBUNIT F"/>
    <property type="match status" value="1"/>
</dbReference>
<dbReference type="Pfam" id="PF01512">
    <property type="entry name" value="Complex1_51K"/>
    <property type="match status" value="1"/>
</dbReference>
<keyword evidence="2" id="KW-0004">4Fe-4S</keyword>
<dbReference type="Gene3D" id="1.20.1440.230">
    <property type="entry name" value="NADH-ubiquinone oxidoreductase 51kDa subunit, iron-sulphur binding domain"/>
    <property type="match status" value="1"/>
</dbReference>
<name>A0A9E7TMT2_9EURY</name>
<reference evidence="7" key="1">
    <citation type="submission" date="2022-04" db="EMBL/GenBank/DDBJ databases">
        <title>Complete genome of Methanoplanus endosymbiosus DSM 3599.</title>
        <authorList>
            <person name="Chen S.-C."/>
            <person name="You Y.-T."/>
            <person name="Zhou Y.-Z."/>
            <person name="Lai M.-C."/>
        </authorList>
    </citation>
    <scope>NUCLEOTIDE SEQUENCE</scope>
    <source>
        <strain evidence="7">DSM 3599</strain>
    </source>
</reference>
<keyword evidence="4" id="KW-0408">Iron</keyword>
<dbReference type="GO" id="GO:0046872">
    <property type="term" value="F:metal ion binding"/>
    <property type="evidence" value="ECO:0007669"/>
    <property type="project" value="UniProtKB-KW"/>
</dbReference>
<keyword evidence="5" id="KW-0411">Iron-sulfur</keyword>
<evidence type="ECO:0000256" key="4">
    <source>
        <dbReference type="ARBA" id="ARBA00023004"/>
    </source>
</evidence>
<dbReference type="GO" id="GO:0051539">
    <property type="term" value="F:4 iron, 4 sulfur cluster binding"/>
    <property type="evidence" value="ECO:0007669"/>
    <property type="project" value="UniProtKB-KW"/>
</dbReference>
<evidence type="ECO:0000256" key="5">
    <source>
        <dbReference type="ARBA" id="ARBA00023014"/>
    </source>
</evidence>
<evidence type="ECO:0000259" key="6">
    <source>
        <dbReference type="SMART" id="SM00928"/>
    </source>
</evidence>
<organism evidence="7 8">
    <name type="scientific">Methanoplanus endosymbiosus</name>
    <dbReference type="NCBI Taxonomy" id="33865"/>
    <lineage>
        <taxon>Archaea</taxon>
        <taxon>Methanobacteriati</taxon>
        <taxon>Methanobacteriota</taxon>
        <taxon>Stenosarchaea group</taxon>
        <taxon>Methanomicrobia</taxon>
        <taxon>Methanomicrobiales</taxon>
        <taxon>Methanomicrobiaceae</taxon>
        <taxon>Methanoplanus</taxon>
    </lineage>
</organism>
<dbReference type="InterPro" id="IPR011538">
    <property type="entry name" value="Nuo51_FMN-bd"/>
</dbReference>
<dbReference type="Gene3D" id="6.10.250.1450">
    <property type="match status" value="1"/>
</dbReference>
<accession>A0A9E7TMT2</accession>
<dbReference type="PROSITE" id="PS00645">
    <property type="entry name" value="COMPLEX1_51K_2"/>
    <property type="match status" value="1"/>
</dbReference>
<comment type="similarity">
    <text evidence="1">Belongs to the complex I 51 kDa subunit family.</text>
</comment>
<dbReference type="InterPro" id="IPR037207">
    <property type="entry name" value="Nuop51_4Fe4S-bd_sf"/>
</dbReference>
<dbReference type="EMBL" id="CP096115">
    <property type="protein sequence ID" value="UUX93646.1"/>
    <property type="molecule type" value="Genomic_DNA"/>
</dbReference>
<dbReference type="InterPro" id="IPR019575">
    <property type="entry name" value="Nuop51_4Fe4S-bd"/>
</dbReference>
<evidence type="ECO:0000313" key="7">
    <source>
        <dbReference type="EMBL" id="UUX93646.1"/>
    </source>
</evidence>
<dbReference type="GeneID" id="74307209"/>